<evidence type="ECO:0000313" key="1">
    <source>
        <dbReference type="EMBL" id="TCS62732.1"/>
    </source>
</evidence>
<dbReference type="SUPFAM" id="SSF54593">
    <property type="entry name" value="Glyoxalase/Bleomycin resistance protein/Dihydroxybiphenyl dioxygenase"/>
    <property type="match status" value="1"/>
</dbReference>
<gene>
    <name evidence="1" type="ORF">EDD52_10826</name>
</gene>
<evidence type="ECO:0000313" key="2">
    <source>
        <dbReference type="Proteomes" id="UP000295696"/>
    </source>
</evidence>
<dbReference type="Proteomes" id="UP000295696">
    <property type="component" value="Unassembled WGS sequence"/>
</dbReference>
<sequence length="105" mass="11668">MGATATQCLSASGSNNLCRRGKFEVELDRALVLIMNRRVAPSKDEPYDEDTNGAFFQLYSQPFAGGMFFEIVQRKEGYAGYGAPNAPFRIAAQKRLMRPKGMPKN</sequence>
<keyword evidence="2" id="KW-1185">Reference proteome</keyword>
<dbReference type="InterPro" id="IPR029068">
    <property type="entry name" value="Glyas_Bleomycin-R_OHBP_Dase"/>
</dbReference>
<name>A0A4R3JAQ4_9RHOB</name>
<accession>A0A4R3JAQ4</accession>
<organism evidence="1 2">
    <name type="scientific">Primorskyibacter sedentarius</name>
    <dbReference type="NCBI Taxonomy" id="745311"/>
    <lineage>
        <taxon>Bacteria</taxon>
        <taxon>Pseudomonadati</taxon>
        <taxon>Pseudomonadota</taxon>
        <taxon>Alphaproteobacteria</taxon>
        <taxon>Rhodobacterales</taxon>
        <taxon>Roseobacteraceae</taxon>
        <taxon>Primorskyibacter</taxon>
    </lineage>
</organism>
<comment type="caution">
    <text evidence="1">The sequence shown here is derived from an EMBL/GenBank/DDBJ whole genome shotgun (WGS) entry which is preliminary data.</text>
</comment>
<dbReference type="Gene3D" id="3.10.180.10">
    <property type="entry name" value="2,3-Dihydroxybiphenyl 1,2-Dioxygenase, domain 1"/>
    <property type="match status" value="1"/>
</dbReference>
<proteinExistence type="predicted"/>
<reference evidence="1 2" key="1">
    <citation type="submission" date="2019-03" db="EMBL/GenBank/DDBJ databases">
        <title>Genomic Encyclopedia of Type Strains, Phase IV (KMG-IV): sequencing the most valuable type-strain genomes for metagenomic binning, comparative biology and taxonomic classification.</title>
        <authorList>
            <person name="Goeker M."/>
        </authorList>
    </citation>
    <scope>NUCLEOTIDE SEQUENCE [LARGE SCALE GENOMIC DNA]</scope>
    <source>
        <strain evidence="1 2">DSM 104836</strain>
    </source>
</reference>
<dbReference type="EMBL" id="SLZU01000008">
    <property type="protein sequence ID" value="TCS62732.1"/>
    <property type="molecule type" value="Genomic_DNA"/>
</dbReference>
<dbReference type="AlphaFoldDB" id="A0A4R3JAQ4"/>
<protein>
    <submittedName>
        <fullName evidence="1">Uncharacterized protein</fullName>
    </submittedName>
</protein>